<dbReference type="Pfam" id="PF13349">
    <property type="entry name" value="DUF4097"/>
    <property type="match status" value="1"/>
</dbReference>
<dbReference type="AlphaFoldDB" id="A0AAC9PRH0"/>
<keyword evidence="3" id="KW-1185">Reference proteome</keyword>
<dbReference type="RefSeq" id="WP_075739933.1">
    <property type="nucleotide sequence ID" value="NZ_CP016076.1"/>
</dbReference>
<protein>
    <submittedName>
        <fullName evidence="2">DUF4098 family protein</fullName>
    </submittedName>
</protein>
<name>A0AAC9PRH0_9PSEU</name>
<evidence type="ECO:0000313" key="3">
    <source>
        <dbReference type="Proteomes" id="UP000185511"/>
    </source>
</evidence>
<proteinExistence type="predicted"/>
<accession>A0AAC9PRH0</accession>
<feature type="domain" description="DUF4097" evidence="1">
    <location>
        <begin position="123"/>
        <end position="274"/>
    </location>
</feature>
<dbReference type="EMBL" id="CP016076">
    <property type="protein sequence ID" value="APU13957.1"/>
    <property type="molecule type" value="Genomic_DNA"/>
</dbReference>
<reference evidence="3" key="1">
    <citation type="submission" date="2016-06" db="EMBL/GenBank/DDBJ databases">
        <title>Complete genome sequence of Actinoalloteichus fjordicus DSM 46855 (=ADI127-17), type strain of the new species Actinoalloteichus fjordicus.</title>
        <authorList>
            <person name="Ruckert C."/>
            <person name="Nouioui I."/>
            <person name="Willmese J."/>
            <person name="van Wezel G."/>
            <person name="Klenk H.-P."/>
            <person name="Kalinowski J."/>
            <person name="Zotchev S.B."/>
        </authorList>
    </citation>
    <scope>NUCLEOTIDE SEQUENCE [LARGE SCALE GENOMIC DNA]</scope>
    <source>
        <strain evidence="3">ADI127-7</strain>
    </source>
</reference>
<evidence type="ECO:0000313" key="2">
    <source>
        <dbReference type="EMBL" id="APU13957.1"/>
    </source>
</evidence>
<gene>
    <name evidence="2" type="ORF">UA74_09470</name>
</gene>
<dbReference type="Gene3D" id="2.160.20.120">
    <property type="match status" value="1"/>
</dbReference>
<dbReference type="Proteomes" id="UP000185511">
    <property type="component" value="Chromosome"/>
</dbReference>
<dbReference type="KEGG" id="acad:UA74_09470"/>
<evidence type="ECO:0000259" key="1">
    <source>
        <dbReference type="Pfam" id="PF13349"/>
    </source>
</evidence>
<dbReference type="InterPro" id="IPR025164">
    <property type="entry name" value="Toastrack_DUF4097"/>
</dbReference>
<organism evidence="2 3">
    <name type="scientific">Actinoalloteichus fjordicus</name>
    <dbReference type="NCBI Taxonomy" id="1612552"/>
    <lineage>
        <taxon>Bacteria</taxon>
        <taxon>Bacillati</taxon>
        <taxon>Actinomycetota</taxon>
        <taxon>Actinomycetes</taxon>
        <taxon>Pseudonocardiales</taxon>
        <taxon>Pseudonocardiaceae</taxon>
        <taxon>Actinoalloteichus</taxon>
    </lineage>
</organism>
<sequence length="303" mass="31467">MTENEPNEAPPSTPIRTQSFAVDGPAELDAFVATGRIEIALGEEPGVSVEVRHDPDEQSPLVSGFQDFLGWVSEQISDDRIRDVPSSAVRETRVESVGRRVVVRTPKDLGLRQVALVVRIRAPHGSSVVARSESSDITVTGTGDRVEVQSGTGAIRVEAADGHASVHGGTGQVRLGELRDGLVVRAGTGDLEIASVDGPATVNTGSGDVWLGVAQSNLSVRTGSGSVSIAEAVSGRLELISGSGDIRVGLRKGVGAELDVSTPGGSVRSELGVSREEPAEQPAVRLRARTGAGNFLLTSATTR</sequence>